<gene>
    <name evidence="1" type="ORF">AVEN_173711_1</name>
</gene>
<evidence type="ECO:0000313" key="2">
    <source>
        <dbReference type="Proteomes" id="UP000499080"/>
    </source>
</evidence>
<keyword evidence="2" id="KW-1185">Reference proteome</keyword>
<sequence>MECSPKPNLVIMKRREIIPTEQYLAVLEELSKKIPAEDESDALYVDGEVTKCSDVIGDCVRKDKRIETRLHKISSTHVTNVRSLGEIPHNLMSDGNFESGTPPNVSFEWCNA</sequence>
<protein>
    <submittedName>
        <fullName evidence="1">Uncharacterized protein</fullName>
    </submittedName>
</protein>
<reference evidence="1 2" key="1">
    <citation type="journal article" date="2019" name="Sci. Rep.">
        <title>Orb-weaving spider Araneus ventricosus genome elucidates the spidroin gene catalogue.</title>
        <authorList>
            <person name="Kono N."/>
            <person name="Nakamura H."/>
            <person name="Ohtoshi R."/>
            <person name="Moran D.A.P."/>
            <person name="Shinohara A."/>
            <person name="Yoshida Y."/>
            <person name="Fujiwara M."/>
            <person name="Mori M."/>
            <person name="Tomita M."/>
            <person name="Arakawa K."/>
        </authorList>
    </citation>
    <scope>NUCLEOTIDE SEQUENCE [LARGE SCALE GENOMIC DNA]</scope>
</reference>
<dbReference type="Proteomes" id="UP000499080">
    <property type="component" value="Unassembled WGS sequence"/>
</dbReference>
<dbReference type="EMBL" id="BGPR01008915">
    <property type="protein sequence ID" value="GBN36869.1"/>
    <property type="molecule type" value="Genomic_DNA"/>
</dbReference>
<evidence type="ECO:0000313" key="1">
    <source>
        <dbReference type="EMBL" id="GBN36869.1"/>
    </source>
</evidence>
<organism evidence="1 2">
    <name type="scientific">Araneus ventricosus</name>
    <name type="common">Orbweaver spider</name>
    <name type="synonym">Epeira ventricosa</name>
    <dbReference type="NCBI Taxonomy" id="182803"/>
    <lineage>
        <taxon>Eukaryota</taxon>
        <taxon>Metazoa</taxon>
        <taxon>Ecdysozoa</taxon>
        <taxon>Arthropoda</taxon>
        <taxon>Chelicerata</taxon>
        <taxon>Arachnida</taxon>
        <taxon>Araneae</taxon>
        <taxon>Araneomorphae</taxon>
        <taxon>Entelegynae</taxon>
        <taxon>Araneoidea</taxon>
        <taxon>Araneidae</taxon>
        <taxon>Araneus</taxon>
    </lineage>
</organism>
<name>A0A4Y2NE07_ARAVE</name>
<accession>A0A4Y2NE07</accession>
<dbReference type="AlphaFoldDB" id="A0A4Y2NE07"/>
<proteinExistence type="predicted"/>
<comment type="caution">
    <text evidence="1">The sequence shown here is derived from an EMBL/GenBank/DDBJ whole genome shotgun (WGS) entry which is preliminary data.</text>
</comment>